<protein>
    <submittedName>
        <fullName evidence="2">CHAD domain-containing protein</fullName>
    </submittedName>
</protein>
<feature type="domain" description="CHAD" evidence="1">
    <location>
        <begin position="8"/>
        <end position="291"/>
    </location>
</feature>
<dbReference type="PANTHER" id="PTHR39339">
    <property type="entry name" value="SLR1444 PROTEIN"/>
    <property type="match status" value="1"/>
</dbReference>
<evidence type="ECO:0000313" key="2">
    <source>
        <dbReference type="EMBL" id="TWI56543.1"/>
    </source>
</evidence>
<gene>
    <name evidence="2" type="ORF">IQ22_00993</name>
</gene>
<dbReference type="Gene3D" id="1.40.20.10">
    <property type="entry name" value="CHAD domain"/>
    <property type="match status" value="1"/>
</dbReference>
<keyword evidence="3" id="KW-1185">Reference proteome</keyword>
<dbReference type="RefSeq" id="WP_145138956.1">
    <property type="nucleotide sequence ID" value="NZ_VLKY01000003.1"/>
</dbReference>
<dbReference type="PROSITE" id="PS51708">
    <property type="entry name" value="CHAD"/>
    <property type="match status" value="1"/>
</dbReference>
<sequence length="323" mass="36611">MSFRIQARQRPDEEVRRVVTERIEKAKEALAAGSAEGVHNARKRLKEIRAVLRLVRGPLGKNTFATQNIRFRDLGQGLSSLRDASAIVESWDALAAQNRKRFTSAAMKRVRARLVERAENAAQSEAGSAHTDLLVELDDARHEVATWKLKGKGFGLFEGGVLKTYRDGRRALKVAIADPTDDTLHEWRKRVKDHWYQTQLLMDIWPAQFKARQKYLKKLSEYLGDDHDLAVMQDLLLQEPELFGAGTTRQALGESIVARRAELQSRAIELGLKVYLDKPNALVEYWQGLWNITAKPGAWQKKRKTAKPAGLLPHLITEPVHDD</sequence>
<dbReference type="SMART" id="SM00880">
    <property type="entry name" value="CHAD"/>
    <property type="match status" value="1"/>
</dbReference>
<accession>A0A562QIP0</accession>
<dbReference type="OrthoDB" id="9810907at2"/>
<evidence type="ECO:0000259" key="1">
    <source>
        <dbReference type="PROSITE" id="PS51708"/>
    </source>
</evidence>
<comment type="caution">
    <text evidence="2">The sequence shown here is derived from an EMBL/GenBank/DDBJ whole genome shotgun (WGS) entry which is preliminary data.</text>
</comment>
<evidence type="ECO:0000313" key="3">
    <source>
        <dbReference type="Proteomes" id="UP000316905"/>
    </source>
</evidence>
<name>A0A562QIP0_9PSED</name>
<dbReference type="Pfam" id="PF05235">
    <property type="entry name" value="CHAD"/>
    <property type="match status" value="1"/>
</dbReference>
<dbReference type="AlphaFoldDB" id="A0A562QIP0"/>
<dbReference type="InterPro" id="IPR038186">
    <property type="entry name" value="CHAD_dom_sf"/>
</dbReference>
<organism evidence="2 3">
    <name type="scientific">Pseudomonas duriflava</name>
    <dbReference type="NCBI Taxonomy" id="459528"/>
    <lineage>
        <taxon>Bacteria</taxon>
        <taxon>Pseudomonadati</taxon>
        <taxon>Pseudomonadota</taxon>
        <taxon>Gammaproteobacteria</taxon>
        <taxon>Pseudomonadales</taxon>
        <taxon>Pseudomonadaceae</taxon>
        <taxon>Pseudomonas</taxon>
    </lineage>
</organism>
<dbReference type="PANTHER" id="PTHR39339:SF1">
    <property type="entry name" value="CHAD DOMAIN-CONTAINING PROTEIN"/>
    <property type="match status" value="1"/>
</dbReference>
<dbReference type="EMBL" id="VLKY01000003">
    <property type="protein sequence ID" value="TWI56543.1"/>
    <property type="molecule type" value="Genomic_DNA"/>
</dbReference>
<reference evidence="2 3" key="1">
    <citation type="journal article" date="2015" name="Stand. Genomic Sci.">
        <title>Genomic Encyclopedia of Bacterial and Archaeal Type Strains, Phase III: the genomes of soil and plant-associated and newly described type strains.</title>
        <authorList>
            <person name="Whitman W.B."/>
            <person name="Woyke T."/>
            <person name="Klenk H.P."/>
            <person name="Zhou Y."/>
            <person name="Lilburn T.G."/>
            <person name="Beck B.J."/>
            <person name="De Vos P."/>
            <person name="Vandamme P."/>
            <person name="Eisen J.A."/>
            <person name="Garrity G."/>
            <person name="Hugenholtz P."/>
            <person name="Kyrpides N.C."/>
        </authorList>
    </citation>
    <scope>NUCLEOTIDE SEQUENCE [LARGE SCALE GENOMIC DNA]</scope>
    <source>
        <strain evidence="2 3">CGMCC 1.6858</strain>
    </source>
</reference>
<dbReference type="InterPro" id="IPR007899">
    <property type="entry name" value="CHAD_dom"/>
</dbReference>
<proteinExistence type="predicted"/>
<dbReference type="Proteomes" id="UP000316905">
    <property type="component" value="Unassembled WGS sequence"/>
</dbReference>